<dbReference type="PANTHER" id="PTHR45947">
    <property type="entry name" value="SULFOQUINOVOSYL TRANSFERASE SQD2"/>
    <property type="match status" value="1"/>
</dbReference>
<evidence type="ECO:0000256" key="2">
    <source>
        <dbReference type="ARBA" id="ARBA00022679"/>
    </source>
</evidence>
<comment type="caution">
    <text evidence="5">The sequence shown here is derived from an EMBL/GenBank/DDBJ whole genome shotgun (WGS) entry which is preliminary data.</text>
</comment>
<dbReference type="InterPro" id="IPR050194">
    <property type="entry name" value="Glycosyltransferase_grp1"/>
</dbReference>
<keyword evidence="1 5" id="KW-0328">Glycosyltransferase</keyword>
<evidence type="ECO:0000313" key="6">
    <source>
        <dbReference type="Proteomes" id="UP000587527"/>
    </source>
</evidence>
<keyword evidence="6" id="KW-1185">Reference proteome</keyword>
<proteinExistence type="predicted"/>
<reference evidence="5 6" key="1">
    <citation type="submission" date="2020-08" db="EMBL/GenBank/DDBJ databases">
        <title>Sequencing the genomes of 1000 actinobacteria strains.</title>
        <authorList>
            <person name="Klenk H.-P."/>
        </authorList>
    </citation>
    <scope>NUCLEOTIDE SEQUENCE [LARGE SCALE GENOMIC DNA]</scope>
    <source>
        <strain evidence="5 6">DSM 45362</strain>
    </source>
</reference>
<dbReference type="SUPFAM" id="SSF53756">
    <property type="entry name" value="UDP-Glycosyltransferase/glycogen phosphorylase"/>
    <property type="match status" value="1"/>
</dbReference>
<dbReference type="Proteomes" id="UP000587527">
    <property type="component" value="Unassembled WGS sequence"/>
</dbReference>
<gene>
    <name evidence="5" type="ORF">F4553_001322</name>
</gene>
<accession>A0A841BLU0</accession>
<dbReference type="GO" id="GO:1901137">
    <property type="term" value="P:carbohydrate derivative biosynthetic process"/>
    <property type="evidence" value="ECO:0007669"/>
    <property type="project" value="UniProtKB-ARBA"/>
</dbReference>
<dbReference type="AlphaFoldDB" id="A0A841BLU0"/>
<dbReference type="Gene3D" id="3.40.50.2000">
    <property type="entry name" value="Glycogen Phosphorylase B"/>
    <property type="match status" value="2"/>
</dbReference>
<dbReference type="PANTHER" id="PTHR45947:SF3">
    <property type="entry name" value="SULFOQUINOVOSYL TRANSFERASE SQD2"/>
    <property type="match status" value="1"/>
</dbReference>
<dbReference type="RefSeq" id="WP_184833482.1">
    <property type="nucleotide sequence ID" value="NZ_JACHMN010000002.1"/>
</dbReference>
<dbReference type="Pfam" id="PF00534">
    <property type="entry name" value="Glycos_transf_1"/>
    <property type="match status" value="1"/>
</dbReference>
<name>A0A841BLU0_9ACTN</name>
<sequence>MRVAIITESFAPDVNGVANSVARVTEHLVDHGHEPMVIAPRPMRLAQAGPSPFPVVRLPSLPLPGYASVRLTPPSRRIEDALRDFQPDVVHLASPFVLGRWGARAASRLGLPIVAVYQTDVPGYARAYRAAPAEAMAWRWISRLHAQATITLAPSSATAAQLTEHGVGQVHRWGRGVDTARFHPRHRSADLRASLAPPGHLIVGYVGRLAREKQVELLAGAAALPGVTVVVIGDGPMRRAVRRAMPEAVLLGTRHGAELSRLYASFDVFAHTGPHETFCQTIQEALASGVPVVAPGAGGPIDLIAQERTGLLVAPGDPAAMTAAVARLLHDPGLRERLGGAARASVVDRTWSALGDELIEYYRQAVHAPGAVPVVVPSAIPARLRVTA</sequence>
<dbReference type="InterPro" id="IPR028098">
    <property type="entry name" value="Glyco_trans_4-like_N"/>
</dbReference>
<evidence type="ECO:0000259" key="4">
    <source>
        <dbReference type="Pfam" id="PF13439"/>
    </source>
</evidence>
<dbReference type="EMBL" id="JACHMN010000002">
    <property type="protein sequence ID" value="MBB5867943.1"/>
    <property type="molecule type" value="Genomic_DNA"/>
</dbReference>
<feature type="domain" description="Glycosyl transferase family 1" evidence="3">
    <location>
        <begin position="193"/>
        <end position="343"/>
    </location>
</feature>
<dbReference type="Pfam" id="PF13439">
    <property type="entry name" value="Glyco_transf_4"/>
    <property type="match status" value="1"/>
</dbReference>
<evidence type="ECO:0000256" key="1">
    <source>
        <dbReference type="ARBA" id="ARBA00022676"/>
    </source>
</evidence>
<protein>
    <submittedName>
        <fullName evidence="5">Phosphatidylinositol alpha 1,6-mannosyltransferase</fullName>
        <ecNumber evidence="5">2.4.1.-</ecNumber>
    </submittedName>
</protein>
<evidence type="ECO:0000313" key="5">
    <source>
        <dbReference type="EMBL" id="MBB5867943.1"/>
    </source>
</evidence>
<keyword evidence="2 5" id="KW-0808">Transferase</keyword>
<organism evidence="5 6">
    <name type="scientific">Allocatelliglobosispora scoriae</name>
    <dbReference type="NCBI Taxonomy" id="643052"/>
    <lineage>
        <taxon>Bacteria</taxon>
        <taxon>Bacillati</taxon>
        <taxon>Actinomycetota</taxon>
        <taxon>Actinomycetes</taxon>
        <taxon>Micromonosporales</taxon>
        <taxon>Micromonosporaceae</taxon>
        <taxon>Allocatelliglobosispora</taxon>
    </lineage>
</organism>
<dbReference type="EC" id="2.4.1.-" evidence="5"/>
<feature type="domain" description="Glycosyltransferase subfamily 4-like N-terminal" evidence="4">
    <location>
        <begin position="14"/>
        <end position="181"/>
    </location>
</feature>
<dbReference type="InterPro" id="IPR001296">
    <property type="entry name" value="Glyco_trans_1"/>
</dbReference>
<dbReference type="CDD" id="cd03814">
    <property type="entry name" value="GT4-like"/>
    <property type="match status" value="1"/>
</dbReference>
<dbReference type="GO" id="GO:0016758">
    <property type="term" value="F:hexosyltransferase activity"/>
    <property type="evidence" value="ECO:0007669"/>
    <property type="project" value="TreeGrafter"/>
</dbReference>
<evidence type="ECO:0000259" key="3">
    <source>
        <dbReference type="Pfam" id="PF00534"/>
    </source>
</evidence>